<feature type="compositionally biased region" description="Polar residues" evidence="4">
    <location>
        <begin position="358"/>
        <end position="375"/>
    </location>
</feature>
<feature type="region of interest" description="Disordered" evidence="4">
    <location>
        <begin position="825"/>
        <end position="872"/>
    </location>
</feature>
<feature type="compositionally biased region" description="Polar residues" evidence="4">
    <location>
        <begin position="1228"/>
        <end position="1243"/>
    </location>
</feature>
<accession>A0A9W9WPA6</accession>
<dbReference type="GO" id="GO:0005856">
    <property type="term" value="C:cytoskeleton"/>
    <property type="evidence" value="ECO:0007669"/>
    <property type="project" value="UniProtKB-SubCell"/>
</dbReference>
<dbReference type="OrthoDB" id="5409589at2759"/>
<reference evidence="6" key="2">
    <citation type="journal article" date="2023" name="IMA Fungus">
        <title>Comparative genomic study of the Penicillium genus elucidates a diverse pangenome and 15 lateral gene transfer events.</title>
        <authorList>
            <person name="Petersen C."/>
            <person name="Sorensen T."/>
            <person name="Nielsen M.R."/>
            <person name="Sondergaard T.E."/>
            <person name="Sorensen J.L."/>
            <person name="Fitzpatrick D.A."/>
            <person name="Frisvad J.C."/>
            <person name="Nielsen K.L."/>
        </authorList>
    </citation>
    <scope>NUCLEOTIDE SEQUENCE</scope>
    <source>
        <strain evidence="6">IBT 17660</strain>
    </source>
</reference>
<organism evidence="6 7">
    <name type="scientific">Penicillium desertorum</name>
    <dbReference type="NCBI Taxonomy" id="1303715"/>
    <lineage>
        <taxon>Eukaryota</taxon>
        <taxon>Fungi</taxon>
        <taxon>Dikarya</taxon>
        <taxon>Ascomycota</taxon>
        <taxon>Pezizomycotina</taxon>
        <taxon>Eurotiomycetes</taxon>
        <taxon>Eurotiomycetidae</taxon>
        <taxon>Eurotiales</taxon>
        <taxon>Aspergillaceae</taxon>
        <taxon>Penicillium</taxon>
    </lineage>
</organism>
<dbReference type="EMBL" id="JAPWDO010000005">
    <property type="protein sequence ID" value="KAJ5471181.1"/>
    <property type="molecule type" value="Genomic_DNA"/>
</dbReference>
<evidence type="ECO:0000256" key="1">
    <source>
        <dbReference type="ARBA" id="ARBA00004245"/>
    </source>
</evidence>
<feature type="compositionally biased region" description="Basic and acidic residues" evidence="4">
    <location>
        <begin position="710"/>
        <end position="720"/>
    </location>
</feature>
<feature type="region of interest" description="Disordered" evidence="4">
    <location>
        <begin position="953"/>
        <end position="980"/>
    </location>
</feature>
<dbReference type="InterPro" id="IPR036534">
    <property type="entry name" value="GAR_dom_sf"/>
</dbReference>
<dbReference type="Proteomes" id="UP001147760">
    <property type="component" value="Unassembled WGS sequence"/>
</dbReference>
<proteinExistence type="predicted"/>
<feature type="compositionally biased region" description="Low complexity" evidence="4">
    <location>
        <begin position="737"/>
        <end position="748"/>
    </location>
</feature>
<feature type="compositionally biased region" description="Basic and acidic residues" evidence="4">
    <location>
        <begin position="376"/>
        <end position="389"/>
    </location>
</feature>
<keyword evidence="3" id="KW-0206">Cytoskeleton</keyword>
<keyword evidence="2" id="KW-0963">Cytoplasm</keyword>
<feature type="compositionally biased region" description="Polar residues" evidence="4">
    <location>
        <begin position="510"/>
        <end position="520"/>
    </location>
</feature>
<name>A0A9W9WPA6_9EURO</name>
<comment type="caution">
    <text evidence="6">The sequence shown here is derived from an EMBL/GenBank/DDBJ whole genome shotgun (WGS) entry which is preliminary data.</text>
</comment>
<comment type="subcellular location">
    <subcellularLocation>
        <location evidence="1">Cytoplasm</location>
        <location evidence="1">Cytoskeleton</location>
    </subcellularLocation>
</comment>
<dbReference type="PROSITE" id="PS51460">
    <property type="entry name" value="GAR"/>
    <property type="match status" value="1"/>
</dbReference>
<dbReference type="Pfam" id="PF02187">
    <property type="entry name" value="GAS2"/>
    <property type="match status" value="1"/>
</dbReference>
<feature type="compositionally biased region" description="Polar residues" evidence="4">
    <location>
        <begin position="398"/>
        <end position="409"/>
    </location>
</feature>
<feature type="region of interest" description="Disordered" evidence="4">
    <location>
        <begin position="997"/>
        <end position="1033"/>
    </location>
</feature>
<reference evidence="6" key="1">
    <citation type="submission" date="2022-12" db="EMBL/GenBank/DDBJ databases">
        <authorList>
            <person name="Petersen C."/>
        </authorList>
    </citation>
    <scope>NUCLEOTIDE SEQUENCE</scope>
    <source>
        <strain evidence="6">IBT 17660</strain>
    </source>
</reference>
<dbReference type="Gene3D" id="3.30.920.20">
    <property type="entry name" value="Gas2-like domain"/>
    <property type="match status" value="1"/>
</dbReference>
<gene>
    <name evidence="6" type="ORF">N7530_008538</name>
</gene>
<dbReference type="GO" id="GO:0008017">
    <property type="term" value="F:microtubule binding"/>
    <property type="evidence" value="ECO:0007669"/>
    <property type="project" value="InterPro"/>
</dbReference>
<sequence>MLLQICKSATLGVSGIFLALFGLGVERIPGSVYQQLDPLLSNLSPESTLQALTSTDAVPSNEQAAHDILSQSISQVSPSERALGIRAAVAAQNLNLWHKEVQSWGWPNQRDAKVGMGFIPPPHNTQESYYGSLLASVVERYEKRADEIRDGMDDLNVEELKEHVLNAHIPSRSRPSSATSCASVPPPLSYVQLSDFTAVVTATILRALPHLSRLNALLATWEVRIFVLRQIPGLLRELSLTRSALDSSLHALRAPHSSAFGPTEFSDASLAATHVKLESAVVAVGRRMDRVLDALEGRPDSLPEQWIDDLEAIESDFAAWVVEADKYKVRSAWLRSKAEAQMAEMRAESLKEIRQDPTSDTVGSEPSDNICSTQEHAVEHEPEPQHDLELPPGDAKPTSPQSVEESTVPLQEMPLPADSVKGDASQNSELSVSLSKSPIAEKQEDLTPVVVAEDLDTPTQSDFPPDPAISRQPFSAPVHTPCAIDCTSENKENIPPLGFQQLDGAASPPGQASQRTSPLSEHSALAEDSYVHHSTAPEMEVKRAEVVVSVGVPAGEELTTSELTTSASHKDLPGGTVVDENARNSDEQRKQSAPRSQPTEVNTEPRTISSPVGQDRSLNGPSGQTQCDTPVAATISPVLTPNRSEIRVPKSRPSGWVSQIPMAVESPKSDSNPTAMKSYHPSNDGIVESCQQTVRKPLQSPIKLSKFRPVKPDLDKDGKVVHKITHRRRTSTGSVGSLLSDHSSLISSPEVPEPRTASSNVTPLRPSSRSESTNAPSHRDYTLREDRLRHLENQKPDPRISFQQSRTVSLPLERFINERLELGLGSESAPGVSSVKPSRTRTRSVTSGDFPKPPKTRSKITSQDTSAASVAPVPRLPTHRHQLSRGKSATDLNSQHEMARIAERNKKTFGMNSARRAMEHLLQPKSLRWQQRLTAHPSLESLGVKRQELSYVEEHGSEPTDFGFRASSPTKQSKQPRDQLDEKVNSILNSLPGHIHMVDSNHEADTSSSSSSLDRRMRYRSESPTGPARSNIPAHSLTLMPAARRRHSHAYKTEDSCVKLYHLHHGGQSAPTKLFVRTVGEEGQRVMVRVGGGWADLGEYLREYVIHHGRRKVSETPRVEVQGIKTRSSPSYASPGTMLSPATPYLASGRATPSRPPSVLSARPPSSLTVHKKRRGSTASDAMGTRAVTTGHISSFTSPPPAAAPLPSSAGRRLSVSSGYSIGDAHSPGNTATAPIANDTRSTPLGLAGPKPRARYESMSPEGEAWVADVLQKTRRSSSLNPPQFALGMPPGHDADDRFDIGDGSVVGHTLPKVRSIGDIGSIGTSRRVVLKGLGSRRP</sequence>
<evidence type="ECO:0000313" key="7">
    <source>
        <dbReference type="Proteomes" id="UP001147760"/>
    </source>
</evidence>
<feature type="compositionally biased region" description="Basic and acidic residues" evidence="4">
    <location>
        <begin position="348"/>
        <end position="357"/>
    </location>
</feature>
<feature type="compositionally biased region" description="Polar residues" evidence="4">
    <location>
        <begin position="424"/>
        <end position="436"/>
    </location>
</feature>
<feature type="compositionally biased region" description="Basic residues" evidence="4">
    <location>
        <begin position="721"/>
        <end position="730"/>
    </location>
</feature>
<feature type="compositionally biased region" description="Polar residues" evidence="4">
    <location>
        <begin position="859"/>
        <end position="868"/>
    </location>
</feature>
<evidence type="ECO:0000256" key="2">
    <source>
        <dbReference type="ARBA" id="ARBA00022490"/>
    </source>
</evidence>
<evidence type="ECO:0000256" key="3">
    <source>
        <dbReference type="ARBA" id="ARBA00023212"/>
    </source>
</evidence>
<protein>
    <recommendedName>
        <fullName evidence="5">GAR domain-containing protein</fullName>
    </recommendedName>
</protein>
<feature type="compositionally biased region" description="Low complexity" evidence="4">
    <location>
        <begin position="556"/>
        <end position="566"/>
    </location>
</feature>
<dbReference type="SUPFAM" id="SSF143575">
    <property type="entry name" value="GAS2 domain-like"/>
    <property type="match status" value="1"/>
</dbReference>
<feature type="region of interest" description="Disordered" evidence="4">
    <location>
        <begin position="556"/>
        <end position="783"/>
    </location>
</feature>
<dbReference type="InterPro" id="IPR003108">
    <property type="entry name" value="GAR_dom"/>
</dbReference>
<evidence type="ECO:0000313" key="6">
    <source>
        <dbReference type="EMBL" id="KAJ5471181.1"/>
    </source>
</evidence>
<feature type="region of interest" description="Disordered" evidence="4">
    <location>
        <begin position="348"/>
        <end position="439"/>
    </location>
</feature>
<feature type="compositionally biased region" description="Basic and acidic residues" evidence="4">
    <location>
        <begin position="580"/>
        <end position="590"/>
    </location>
</feature>
<evidence type="ECO:0000259" key="5">
    <source>
        <dbReference type="PROSITE" id="PS51460"/>
    </source>
</evidence>
<feature type="compositionally biased region" description="Polar residues" evidence="4">
    <location>
        <begin position="756"/>
        <end position="776"/>
    </location>
</feature>
<feature type="region of interest" description="Disordered" evidence="4">
    <location>
        <begin position="1127"/>
        <end position="1260"/>
    </location>
</feature>
<keyword evidence="7" id="KW-1185">Reference proteome</keyword>
<feature type="domain" description="GAR" evidence="5">
    <location>
        <begin position="1034"/>
        <end position="1108"/>
    </location>
</feature>
<evidence type="ECO:0000256" key="4">
    <source>
        <dbReference type="SAM" id="MobiDB-lite"/>
    </source>
</evidence>
<feature type="region of interest" description="Disordered" evidence="4">
    <location>
        <begin position="456"/>
        <end position="537"/>
    </location>
</feature>
<feature type="compositionally biased region" description="Polar residues" evidence="4">
    <location>
        <begin position="591"/>
        <end position="628"/>
    </location>
</feature>